<feature type="transmembrane region" description="Helical" evidence="5">
    <location>
        <begin position="197"/>
        <end position="225"/>
    </location>
</feature>
<evidence type="ECO:0000256" key="5">
    <source>
        <dbReference type="SAM" id="Phobius"/>
    </source>
</evidence>
<evidence type="ECO:0000256" key="4">
    <source>
        <dbReference type="ARBA" id="ARBA00023136"/>
    </source>
</evidence>
<keyword evidence="6" id="KW-1185">Reference proteome</keyword>
<dbReference type="InterPro" id="IPR018499">
    <property type="entry name" value="Tetraspanin/Peripherin"/>
</dbReference>
<evidence type="ECO:0000313" key="7">
    <source>
        <dbReference type="WBParaSite" id="maker-uti_cns_0004494-snap-gene-0.13-mRNA-1"/>
    </source>
</evidence>
<dbReference type="Pfam" id="PF00335">
    <property type="entry name" value="Tetraspanin"/>
    <property type="match status" value="1"/>
</dbReference>
<reference evidence="7" key="1">
    <citation type="submission" date="2016-11" db="UniProtKB">
        <authorList>
            <consortium name="WormBaseParasite"/>
        </authorList>
    </citation>
    <scope>IDENTIFICATION</scope>
</reference>
<feature type="transmembrane region" description="Helical" evidence="5">
    <location>
        <begin position="54"/>
        <end position="72"/>
    </location>
</feature>
<organism evidence="6 7">
    <name type="scientific">Macrostomum lignano</name>
    <dbReference type="NCBI Taxonomy" id="282301"/>
    <lineage>
        <taxon>Eukaryota</taxon>
        <taxon>Metazoa</taxon>
        <taxon>Spiralia</taxon>
        <taxon>Lophotrochozoa</taxon>
        <taxon>Platyhelminthes</taxon>
        <taxon>Rhabditophora</taxon>
        <taxon>Macrostomorpha</taxon>
        <taxon>Macrostomida</taxon>
        <taxon>Macrostomidae</taxon>
        <taxon>Macrostomum</taxon>
    </lineage>
</organism>
<evidence type="ECO:0000256" key="1">
    <source>
        <dbReference type="ARBA" id="ARBA00004141"/>
    </source>
</evidence>
<dbReference type="GO" id="GO:0016020">
    <property type="term" value="C:membrane"/>
    <property type="evidence" value="ECO:0007669"/>
    <property type="project" value="UniProtKB-SubCell"/>
</dbReference>
<name>A0A1I8H6C3_9PLAT</name>
<dbReference type="Proteomes" id="UP000095280">
    <property type="component" value="Unplaced"/>
</dbReference>
<feature type="transmembrane region" description="Helical" evidence="5">
    <location>
        <begin position="12"/>
        <end position="34"/>
    </location>
</feature>
<evidence type="ECO:0000256" key="3">
    <source>
        <dbReference type="ARBA" id="ARBA00022989"/>
    </source>
</evidence>
<proteinExistence type="predicted"/>
<sequence>MLYSFWCNLSSTRMALLSINVAFLLAGIALRVAIQLTINSPVVSKINLLDSLDACSNSLIPISIVGFAGAWMKNHTVLFMYLLCTFPLCLIQFSVSCSCLAADSNQIKTIIEAGWNRAGDAKRAEAQTKYKCCGLYHSGYVSDPLGHPPCSEQDCCTQAKVQHLCCINKLNKSTISSEEIQSCPCTDFCMEKISDKFTVIVCSLGTSGLLLSFAEVAAIVLSIAMRDLMNLNFDRARALYR</sequence>
<dbReference type="AlphaFoldDB" id="A0A1I8H6C3"/>
<keyword evidence="4 5" id="KW-0472">Membrane</keyword>
<protein>
    <submittedName>
        <fullName evidence="7">Tetraspanin</fullName>
    </submittedName>
</protein>
<dbReference type="WBParaSite" id="maker-uti_cns_0004494-snap-gene-0.13-mRNA-1">
    <property type="protein sequence ID" value="maker-uti_cns_0004494-snap-gene-0.13-mRNA-1"/>
    <property type="gene ID" value="maker-uti_cns_0004494-snap-gene-0.13"/>
</dbReference>
<keyword evidence="3 5" id="KW-1133">Transmembrane helix</keyword>
<comment type="subcellular location">
    <subcellularLocation>
        <location evidence="1">Membrane</location>
        <topology evidence="1">Multi-pass membrane protein</topology>
    </subcellularLocation>
</comment>
<evidence type="ECO:0000313" key="6">
    <source>
        <dbReference type="Proteomes" id="UP000095280"/>
    </source>
</evidence>
<accession>A0A1I8H6C3</accession>
<feature type="transmembrane region" description="Helical" evidence="5">
    <location>
        <begin position="78"/>
        <end position="102"/>
    </location>
</feature>
<evidence type="ECO:0000256" key="2">
    <source>
        <dbReference type="ARBA" id="ARBA00022692"/>
    </source>
</evidence>
<keyword evidence="2 5" id="KW-0812">Transmembrane</keyword>